<protein>
    <submittedName>
        <fullName evidence="2">Uncharacterized protein</fullName>
    </submittedName>
</protein>
<dbReference type="AlphaFoldDB" id="A0A1I1HZ77"/>
<keyword evidence="3" id="KW-1185">Reference proteome</keyword>
<dbReference type="Proteomes" id="UP000199207">
    <property type="component" value="Unassembled WGS sequence"/>
</dbReference>
<proteinExistence type="predicted"/>
<feature type="compositionally biased region" description="Basic residues" evidence="1">
    <location>
        <begin position="1"/>
        <end position="11"/>
    </location>
</feature>
<evidence type="ECO:0000313" key="3">
    <source>
        <dbReference type="Proteomes" id="UP000199207"/>
    </source>
</evidence>
<reference evidence="2 3" key="1">
    <citation type="submission" date="2016-10" db="EMBL/GenBank/DDBJ databases">
        <authorList>
            <person name="de Groot N.N."/>
        </authorList>
    </citation>
    <scope>NUCLEOTIDE SEQUENCE [LARGE SCALE GENOMIC DNA]</scope>
    <source>
        <strain evidence="2 3">CGMCC 4.5739</strain>
    </source>
</reference>
<name>A0A1I1HZ77_9ACTN</name>
<evidence type="ECO:0000256" key="1">
    <source>
        <dbReference type="SAM" id="MobiDB-lite"/>
    </source>
</evidence>
<feature type="region of interest" description="Disordered" evidence="1">
    <location>
        <begin position="1"/>
        <end position="36"/>
    </location>
</feature>
<sequence>MRKATGRRAWKILRGGQDPASGASSTGDGPALPDIPGHRIVLVERGPFLSPRCDCGWYGPARRSRPLAREEAAAHLAALHPAPTDIPADTPADEGRGSPAGDG</sequence>
<dbReference type="RefSeq" id="WP_093837778.1">
    <property type="nucleotide sequence ID" value="NZ_FOLM01000002.1"/>
</dbReference>
<evidence type="ECO:0000313" key="2">
    <source>
        <dbReference type="EMBL" id="SFC27268.1"/>
    </source>
</evidence>
<organism evidence="2 3">
    <name type="scientific">Streptomyces aidingensis</name>
    <dbReference type="NCBI Taxonomy" id="910347"/>
    <lineage>
        <taxon>Bacteria</taxon>
        <taxon>Bacillati</taxon>
        <taxon>Actinomycetota</taxon>
        <taxon>Actinomycetes</taxon>
        <taxon>Kitasatosporales</taxon>
        <taxon>Streptomycetaceae</taxon>
        <taxon>Streptomyces</taxon>
    </lineage>
</organism>
<accession>A0A1I1HZ77</accession>
<gene>
    <name evidence="2" type="ORF">SAMN05421773_102517</name>
</gene>
<dbReference type="OrthoDB" id="4872130at2"/>
<feature type="region of interest" description="Disordered" evidence="1">
    <location>
        <begin position="78"/>
        <end position="103"/>
    </location>
</feature>
<dbReference type="EMBL" id="FOLM01000002">
    <property type="protein sequence ID" value="SFC27268.1"/>
    <property type="molecule type" value="Genomic_DNA"/>
</dbReference>
<feature type="compositionally biased region" description="Low complexity" evidence="1">
    <location>
        <begin position="78"/>
        <end position="90"/>
    </location>
</feature>